<evidence type="ECO:0000313" key="1">
    <source>
        <dbReference type="EMBL" id="KAI4862299.1"/>
    </source>
</evidence>
<evidence type="ECO:0000313" key="2">
    <source>
        <dbReference type="Proteomes" id="UP001497700"/>
    </source>
</evidence>
<dbReference type="EMBL" id="MU393529">
    <property type="protein sequence ID" value="KAI4862299.1"/>
    <property type="molecule type" value="Genomic_DNA"/>
</dbReference>
<organism evidence="1 2">
    <name type="scientific">Hypoxylon rubiginosum</name>
    <dbReference type="NCBI Taxonomy" id="110542"/>
    <lineage>
        <taxon>Eukaryota</taxon>
        <taxon>Fungi</taxon>
        <taxon>Dikarya</taxon>
        <taxon>Ascomycota</taxon>
        <taxon>Pezizomycotina</taxon>
        <taxon>Sordariomycetes</taxon>
        <taxon>Xylariomycetidae</taxon>
        <taxon>Xylariales</taxon>
        <taxon>Hypoxylaceae</taxon>
        <taxon>Hypoxylon</taxon>
    </lineage>
</organism>
<keyword evidence="2" id="KW-1185">Reference proteome</keyword>
<comment type="caution">
    <text evidence="1">The sequence shown here is derived from an EMBL/GenBank/DDBJ whole genome shotgun (WGS) entry which is preliminary data.</text>
</comment>
<proteinExistence type="predicted"/>
<reference evidence="1 2" key="1">
    <citation type="journal article" date="2022" name="New Phytol.">
        <title>Ecological generalism drives hyperdiversity of secondary metabolite gene clusters in xylarialean endophytes.</title>
        <authorList>
            <person name="Franco M.E.E."/>
            <person name="Wisecaver J.H."/>
            <person name="Arnold A.E."/>
            <person name="Ju Y.M."/>
            <person name="Slot J.C."/>
            <person name="Ahrendt S."/>
            <person name="Moore L.P."/>
            <person name="Eastman K.E."/>
            <person name="Scott K."/>
            <person name="Konkel Z."/>
            <person name="Mondo S.J."/>
            <person name="Kuo A."/>
            <person name="Hayes R.D."/>
            <person name="Haridas S."/>
            <person name="Andreopoulos B."/>
            <person name="Riley R."/>
            <person name="LaButti K."/>
            <person name="Pangilinan J."/>
            <person name="Lipzen A."/>
            <person name="Amirebrahimi M."/>
            <person name="Yan J."/>
            <person name="Adam C."/>
            <person name="Keymanesh K."/>
            <person name="Ng V."/>
            <person name="Louie K."/>
            <person name="Northen T."/>
            <person name="Drula E."/>
            <person name="Henrissat B."/>
            <person name="Hsieh H.M."/>
            <person name="Youens-Clark K."/>
            <person name="Lutzoni F."/>
            <person name="Miadlikowska J."/>
            <person name="Eastwood D.C."/>
            <person name="Hamelin R.C."/>
            <person name="Grigoriev I.V."/>
            <person name="U'Ren J.M."/>
        </authorList>
    </citation>
    <scope>NUCLEOTIDE SEQUENCE [LARGE SCALE GENOMIC DNA]</scope>
    <source>
        <strain evidence="1 2">CBS 119005</strain>
    </source>
</reference>
<accession>A0ACB9YSC3</accession>
<protein>
    <submittedName>
        <fullName evidence="1">Uncharacterized protein</fullName>
    </submittedName>
</protein>
<sequence length="90" mass="9418">MRYSPFVIVSFTAAIGGATPVNQSEPAPRAVVEGGCYVGANSVTANGICYENYPARSGWTGNCDPHPWECRANGNWCSISTSPGGVVMCT</sequence>
<gene>
    <name evidence="1" type="ORF">F4820DRAFT_27057</name>
</gene>
<name>A0ACB9YSC3_9PEZI</name>
<dbReference type="Proteomes" id="UP001497700">
    <property type="component" value="Unassembled WGS sequence"/>
</dbReference>